<keyword evidence="4 14" id="KW-0378">Hydrolase</keyword>
<dbReference type="InterPro" id="IPR042206">
    <property type="entry name" value="CRISPR-assoc_Cas1_C"/>
</dbReference>
<evidence type="ECO:0000256" key="7">
    <source>
        <dbReference type="ARBA" id="ARBA00023004"/>
    </source>
</evidence>
<evidence type="ECO:0000256" key="3">
    <source>
        <dbReference type="ARBA" id="ARBA00022759"/>
    </source>
</evidence>
<evidence type="ECO:0000256" key="8">
    <source>
        <dbReference type="ARBA" id="ARBA00023014"/>
    </source>
</evidence>
<dbReference type="InterPro" id="IPR011604">
    <property type="entry name" value="PDDEXK-like_dom_sf"/>
</dbReference>
<name>A0A0K2GAQ1_NITMO</name>
<evidence type="ECO:0000256" key="10">
    <source>
        <dbReference type="ARBA" id="ARBA00023125"/>
    </source>
</evidence>
<dbReference type="InterPro" id="IPR023844">
    <property type="entry name" value="CRISPR-assoc_Cas1_MYXAN"/>
</dbReference>
<evidence type="ECO:0000259" key="15">
    <source>
        <dbReference type="Pfam" id="PF01930"/>
    </source>
</evidence>
<dbReference type="Gene3D" id="3.90.320.10">
    <property type="match status" value="1"/>
</dbReference>
<keyword evidence="8" id="KW-0411">Iron-sulfur</keyword>
<gene>
    <name evidence="16" type="primary">cas4-cas1</name>
    <name evidence="14" type="synonym">cas1</name>
    <name evidence="16" type="ORF">NITMOv2_1508</name>
</gene>
<feature type="binding site" evidence="14">
    <location>
        <position position="357"/>
    </location>
    <ligand>
        <name>Mn(2+)</name>
        <dbReference type="ChEBI" id="CHEBI:29035"/>
    </ligand>
</feature>
<evidence type="ECO:0000256" key="11">
    <source>
        <dbReference type="ARBA" id="ARBA00023211"/>
    </source>
</evidence>
<keyword evidence="6 14" id="KW-0460">Magnesium</keyword>
<keyword evidence="3 14" id="KW-0255">Endonuclease</keyword>
<evidence type="ECO:0000256" key="9">
    <source>
        <dbReference type="ARBA" id="ARBA00023118"/>
    </source>
</evidence>
<keyword evidence="7" id="KW-0408">Iron</keyword>
<accession>A0A0K2GAQ1</accession>
<feature type="binding site" evidence="14">
    <location>
        <position position="426"/>
    </location>
    <ligand>
        <name>Mn(2+)</name>
        <dbReference type="ChEBI" id="CHEBI:29035"/>
    </ligand>
</feature>
<dbReference type="PATRIC" id="fig|42253.5.peg.1479"/>
<proteinExistence type="inferred from homology"/>
<organism evidence="16 17">
    <name type="scientific">Nitrospira moscoviensis</name>
    <dbReference type="NCBI Taxonomy" id="42253"/>
    <lineage>
        <taxon>Bacteria</taxon>
        <taxon>Pseudomonadati</taxon>
        <taxon>Nitrospirota</taxon>
        <taxon>Nitrospiria</taxon>
        <taxon>Nitrospirales</taxon>
        <taxon>Nitrospiraceae</taxon>
        <taxon>Nitrospira</taxon>
    </lineage>
</organism>
<evidence type="ECO:0000256" key="2">
    <source>
        <dbReference type="ARBA" id="ARBA00022723"/>
    </source>
</evidence>
<feature type="domain" description="DUF83" evidence="15">
    <location>
        <begin position="3"/>
        <end position="175"/>
    </location>
</feature>
<keyword evidence="9 14" id="KW-0051">Antiviral defense</keyword>
<evidence type="ECO:0000313" key="16">
    <source>
        <dbReference type="EMBL" id="ALA57934.1"/>
    </source>
</evidence>
<dbReference type="EC" id="3.1.-.-" evidence="14"/>
<dbReference type="Gene3D" id="1.20.120.920">
    <property type="entry name" value="CRISPR-associated endonuclease Cas1, C-terminal domain"/>
    <property type="match status" value="1"/>
</dbReference>
<dbReference type="CDD" id="cd09634">
    <property type="entry name" value="Cas1_I-II-III"/>
    <property type="match status" value="1"/>
</dbReference>
<dbReference type="NCBIfam" id="TIGR00287">
    <property type="entry name" value="cas1"/>
    <property type="match status" value="1"/>
</dbReference>
<dbReference type="GO" id="GO:0051536">
    <property type="term" value="F:iron-sulfur cluster binding"/>
    <property type="evidence" value="ECO:0007669"/>
    <property type="project" value="UniProtKB-KW"/>
</dbReference>
<evidence type="ECO:0000256" key="1">
    <source>
        <dbReference type="ARBA" id="ARBA00022722"/>
    </source>
</evidence>
<keyword evidence="1 14" id="KW-0540">Nuclease</keyword>
<comment type="subunit">
    <text evidence="13 14">Homodimer, forms a heterotetramer with a Cas2 homodimer.</text>
</comment>
<comment type="similarity">
    <text evidence="14">Belongs to the CRISPR-associated endonuclease Cas1 family.</text>
</comment>
<keyword evidence="17" id="KW-1185">Reference proteome</keyword>
<dbReference type="NCBIfam" id="TIGR00372">
    <property type="entry name" value="cas4"/>
    <property type="match status" value="1"/>
</dbReference>
<dbReference type="GO" id="GO:0004520">
    <property type="term" value="F:DNA endonuclease activity"/>
    <property type="evidence" value="ECO:0007669"/>
    <property type="project" value="InterPro"/>
</dbReference>
<dbReference type="InterPro" id="IPR042211">
    <property type="entry name" value="CRISPR-assoc_Cas1_N"/>
</dbReference>
<evidence type="ECO:0000256" key="14">
    <source>
        <dbReference type="HAMAP-Rule" id="MF_01470"/>
    </source>
</evidence>
<dbReference type="InterPro" id="IPR022765">
    <property type="entry name" value="Dna2/Cas4_DUF83"/>
</dbReference>
<evidence type="ECO:0000313" key="17">
    <source>
        <dbReference type="Proteomes" id="UP000069205"/>
    </source>
</evidence>
<dbReference type="KEGG" id="nmv:NITMOv2_1508"/>
<dbReference type="AlphaFoldDB" id="A0A0K2GAQ1"/>
<dbReference type="HAMAP" id="MF_01470">
    <property type="entry name" value="Cas1"/>
    <property type="match status" value="1"/>
</dbReference>
<dbReference type="NCBIfam" id="TIGR03983">
    <property type="entry name" value="cas1_MYXAN"/>
    <property type="match status" value="1"/>
</dbReference>
<comment type="function">
    <text evidence="14">CRISPR (clustered regularly interspaced short palindromic repeat), is an adaptive immune system that provides protection against mobile genetic elements (viruses, transposable elements and conjugative plasmids). CRISPR clusters contain spacers, sequences complementary to antecedent mobile elements, and target invading nucleic acids. CRISPR clusters are transcribed and processed into CRISPR RNA (crRNA). Acts as a dsDNA endonuclease. Involved in the integration of spacer DNA into the CRISPR cassette.</text>
</comment>
<dbReference type="InterPro" id="IPR050646">
    <property type="entry name" value="Cas1"/>
</dbReference>
<dbReference type="GO" id="GO:0046872">
    <property type="term" value="F:metal ion binding"/>
    <property type="evidence" value="ECO:0007669"/>
    <property type="project" value="UniProtKB-UniRule"/>
</dbReference>
<feature type="binding site" evidence="14">
    <location>
        <position position="441"/>
    </location>
    <ligand>
        <name>Mn(2+)</name>
        <dbReference type="ChEBI" id="CHEBI:29035"/>
    </ligand>
</feature>
<dbReference type="Pfam" id="PF01930">
    <property type="entry name" value="Cas_Cas4"/>
    <property type="match status" value="1"/>
</dbReference>
<evidence type="ECO:0000256" key="4">
    <source>
        <dbReference type="ARBA" id="ARBA00022801"/>
    </source>
</evidence>
<keyword evidence="10 14" id="KW-0238">DNA-binding</keyword>
<keyword evidence="11 14" id="KW-0464">Manganese</keyword>
<dbReference type="STRING" id="42253.NITMOv2_1508"/>
<keyword evidence="5" id="KW-0269">Exonuclease</keyword>
<dbReference type="InterPro" id="IPR002729">
    <property type="entry name" value="CRISPR-assoc_Cas1"/>
</dbReference>
<dbReference type="GO" id="GO:0043571">
    <property type="term" value="P:maintenance of CRISPR repeat elements"/>
    <property type="evidence" value="ECO:0007669"/>
    <property type="project" value="UniProtKB-UniRule"/>
</dbReference>
<dbReference type="PANTHER" id="PTHR34353:SF2">
    <property type="entry name" value="CRISPR-ASSOCIATED ENDONUCLEASE CAS1 1"/>
    <property type="match status" value="1"/>
</dbReference>
<dbReference type="Proteomes" id="UP000069205">
    <property type="component" value="Chromosome"/>
</dbReference>
<evidence type="ECO:0000256" key="6">
    <source>
        <dbReference type="ARBA" id="ARBA00022842"/>
    </source>
</evidence>
<comment type="catalytic activity">
    <reaction evidence="12">
        <text>exonucleolytic cleavage in the 5'- to 3'-direction to yield nucleoside 3'-phosphates.</text>
        <dbReference type="EC" id="3.1.12.1"/>
    </reaction>
</comment>
<dbReference type="InterPro" id="IPR013343">
    <property type="entry name" value="CRISPR-assoc_prot_Cas4"/>
</dbReference>
<dbReference type="PANTHER" id="PTHR34353">
    <property type="entry name" value="CRISPR-ASSOCIATED ENDONUCLEASE CAS1 1"/>
    <property type="match status" value="1"/>
</dbReference>
<keyword evidence="2 14" id="KW-0479">Metal-binding</keyword>
<dbReference type="GO" id="GO:0003677">
    <property type="term" value="F:DNA binding"/>
    <property type="evidence" value="ECO:0007669"/>
    <property type="project" value="UniProtKB-KW"/>
</dbReference>
<protein>
    <recommendedName>
        <fullName evidence="14">CRISPR-associated endonuclease Cas1</fullName>
        <ecNumber evidence="14">3.1.-.-</ecNumber>
    </recommendedName>
</protein>
<evidence type="ECO:0000256" key="13">
    <source>
        <dbReference type="ARBA" id="ARBA00038592"/>
    </source>
</evidence>
<dbReference type="Gene3D" id="3.100.10.20">
    <property type="entry name" value="CRISPR-associated endonuclease Cas1, N-terminal domain"/>
    <property type="match status" value="1"/>
</dbReference>
<dbReference type="Pfam" id="PF01867">
    <property type="entry name" value="Cas_Cas1"/>
    <property type="match status" value="1"/>
</dbReference>
<evidence type="ECO:0000256" key="12">
    <source>
        <dbReference type="ARBA" id="ARBA00033996"/>
    </source>
</evidence>
<evidence type="ECO:0000256" key="5">
    <source>
        <dbReference type="ARBA" id="ARBA00022839"/>
    </source>
</evidence>
<comment type="cofactor">
    <cofactor evidence="14">
        <name>Mg(2+)</name>
        <dbReference type="ChEBI" id="CHEBI:18420"/>
    </cofactor>
    <cofactor evidence="14">
        <name>Mn(2+)</name>
        <dbReference type="ChEBI" id="CHEBI:29035"/>
    </cofactor>
</comment>
<dbReference type="GO" id="GO:0051607">
    <property type="term" value="P:defense response to virus"/>
    <property type="evidence" value="ECO:0007669"/>
    <property type="project" value="UniProtKB-UniRule"/>
</dbReference>
<reference evidence="16 17" key="1">
    <citation type="journal article" date="2015" name="Proc. Natl. Acad. Sci. U.S.A.">
        <title>Expanded metabolic versatility of ubiquitous nitrite-oxidizing bacteria from the genus Nitrospira.</title>
        <authorList>
            <person name="Koch H."/>
            <person name="Lucker S."/>
            <person name="Albertsen M."/>
            <person name="Kitzinger K."/>
            <person name="Herbold C."/>
            <person name="Spieck E."/>
            <person name="Nielsen P.H."/>
            <person name="Wagner M."/>
            <person name="Daims H."/>
        </authorList>
    </citation>
    <scope>NUCLEOTIDE SEQUENCE [LARGE SCALE GENOMIC DNA]</scope>
    <source>
        <strain evidence="16 17">NSP M-1</strain>
    </source>
</reference>
<sequence>MALHALAYCERLFYLEEVEEIRIADEAIYAGRRLHEKLTADEGEIVSLVLESEALGLKGKVDCLRRRDGQVIPYEHKRGRAAKSDDGPQAWSSDRLQVCAYTLLVEEHLGTTIEEGRIRYHADNVTVRVSVDQAARDEVRKAVARARALRQSVERPPITENERLCARCSLAPVCLPEEERLARDEEREPIRLFPPDRERQSLHVTEHGARLTRAGDRLVVVPREGEKTAFPIRDIGEVIIHGHAQVTTQAIHLCAHHEVGLHWLTGGGNYVGGLVAGVSPVQRRIRQYEALRDPGLAFRLAKRLALARAASQLRFLLRASQGSDREANGVQKAVAAIRVALAAMGHVEGIDSLRGHEGEAGRAYFSGLPGILRKDLDSRLICTGRSRQPPQDCFNAVLSFGYSLLYKDVLQAIVAVGLEPAFGFYHRPRSSAHPLVLDVIEEFRVPMWDMPVVASLNRLQWDPEADFTKAGPQVWLSETGRKKAIEVYERRKEDQWKHPVTGYSLSYARLIELEVRLLEKEWAGEPGLFARLRLR</sequence>
<dbReference type="EMBL" id="CP011801">
    <property type="protein sequence ID" value="ALA57934.1"/>
    <property type="molecule type" value="Genomic_DNA"/>
</dbReference>
<dbReference type="GO" id="GO:0004527">
    <property type="term" value="F:exonuclease activity"/>
    <property type="evidence" value="ECO:0007669"/>
    <property type="project" value="UniProtKB-KW"/>
</dbReference>